<evidence type="ECO:0000256" key="2">
    <source>
        <dbReference type="ARBA" id="ARBA00001935"/>
    </source>
</evidence>
<comment type="similarity">
    <text evidence="4">Belongs to the multicopper oxidase family.</text>
</comment>
<evidence type="ECO:0000259" key="15">
    <source>
        <dbReference type="Pfam" id="PF07731"/>
    </source>
</evidence>
<keyword evidence="9" id="KW-0677">Repeat</keyword>
<dbReference type="Pfam" id="PF07731">
    <property type="entry name" value="Cu-oxidase_2"/>
    <property type="match status" value="1"/>
</dbReference>
<dbReference type="InterPro" id="IPR034285">
    <property type="entry name" value="CuRO_2_LCC"/>
</dbReference>
<sequence length="473" mass="52630">MNLLPNGIEAITQGSIKPGGKFKHKITFSTEEGTLWWHAHSDWSRVTLHGAIIVYPKKHSAYPFPKPDVEVPILLGEWWKKDVKKVYTEFLKIGGSPTNAYAITINGQPGGLYPCSKSETFKLNVDQGKLYLLRFVNAAVNHFLFFSISQHKLVVVGTDGSYTKPLTSDYICVSPGQTIDALMYANQEPKHYYMASRAYSSRVGVPFFNTKSTAILKYSGNYAPHSSPSLPFFLPSHNDTYAAFHFFGRIRGLTKKYPHKVPLNITTHIVTTLSTNTFSCSKGHSCEKSNQIASSSSSNNLGFGNPGVEILEACYYYIGRVLARDFPILLPLLFDLIEKYLPLILEIVEPGTKVRVLNYGSTVELVLQGTNMVSGIDHAMHLHGYSFHVVGYGFGKFDKHKDPIKYNLIDPTLLNTVPVPKNGWAAIRFKGTNPGTVWFMHCLLNRHVSRGIGTVFVVKNGAKGLDENLLPPP</sequence>
<keyword evidence="13" id="KW-0439">Lignin degradation</keyword>
<evidence type="ECO:0000256" key="4">
    <source>
        <dbReference type="ARBA" id="ARBA00010609"/>
    </source>
</evidence>
<evidence type="ECO:0000256" key="7">
    <source>
        <dbReference type="ARBA" id="ARBA00022525"/>
    </source>
</evidence>
<comment type="catalytic activity">
    <reaction evidence="1">
        <text>4 hydroquinone + O2 = 4 benzosemiquinone + 2 H2O</text>
        <dbReference type="Rhea" id="RHEA:11276"/>
        <dbReference type="ChEBI" id="CHEBI:15377"/>
        <dbReference type="ChEBI" id="CHEBI:15379"/>
        <dbReference type="ChEBI" id="CHEBI:17594"/>
        <dbReference type="ChEBI" id="CHEBI:17977"/>
        <dbReference type="EC" id="1.10.3.2"/>
    </reaction>
</comment>
<dbReference type="Pfam" id="PF07732">
    <property type="entry name" value="Cu-oxidase_3"/>
    <property type="match status" value="1"/>
</dbReference>
<comment type="caution">
    <text evidence="17">The sequence shown here is derived from an EMBL/GenBank/DDBJ whole genome shotgun (WGS) entry which is preliminary data.</text>
</comment>
<dbReference type="EMBL" id="QJKJ01005471">
    <property type="protein sequence ID" value="RDX90161.1"/>
    <property type="molecule type" value="Genomic_DNA"/>
</dbReference>
<dbReference type="Gene3D" id="2.60.40.420">
    <property type="entry name" value="Cupredoxins - blue copper proteins"/>
    <property type="match status" value="3"/>
</dbReference>
<dbReference type="PANTHER" id="PTHR11709">
    <property type="entry name" value="MULTI-COPPER OXIDASE"/>
    <property type="match status" value="1"/>
</dbReference>
<dbReference type="CDD" id="cd13875">
    <property type="entry name" value="CuRO_2_LCC_plant"/>
    <property type="match status" value="1"/>
</dbReference>
<dbReference type="OrthoDB" id="2121828at2759"/>
<dbReference type="InterPro" id="IPR001117">
    <property type="entry name" value="Cu-oxidase_2nd"/>
</dbReference>
<evidence type="ECO:0000259" key="16">
    <source>
        <dbReference type="Pfam" id="PF07732"/>
    </source>
</evidence>
<keyword evidence="11" id="KW-0186">Copper</keyword>
<feature type="domain" description="Plastocyanin-like" evidence="14">
    <location>
        <begin position="70"/>
        <end position="221"/>
    </location>
</feature>
<feature type="domain" description="Plastocyanin-like" evidence="15">
    <location>
        <begin position="348"/>
        <end position="461"/>
    </location>
</feature>
<dbReference type="InterPro" id="IPR008972">
    <property type="entry name" value="Cupredoxin"/>
</dbReference>
<keyword evidence="8" id="KW-0479">Metal-binding</keyword>
<dbReference type="GO" id="GO:0048046">
    <property type="term" value="C:apoplast"/>
    <property type="evidence" value="ECO:0007669"/>
    <property type="project" value="UniProtKB-SubCell"/>
</dbReference>
<evidence type="ECO:0000256" key="12">
    <source>
        <dbReference type="ARBA" id="ARBA00023180"/>
    </source>
</evidence>
<evidence type="ECO:0000256" key="13">
    <source>
        <dbReference type="ARBA" id="ARBA00023185"/>
    </source>
</evidence>
<evidence type="ECO:0000256" key="6">
    <source>
        <dbReference type="ARBA" id="ARBA00022523"/>
    </source>
</evidence>
<proteinExistence type="inferred from homology"/>
<dbReference type="PANTHER" id="PTHR11709:SF443">
    <property type="entry name" value="LACCASE-15"/>
    <property type="match status" value="1"/>
</dbReference>
<dbReference type="EC" id="1.10.3.2" evidence="5"/>
<dbReference type="GO" id="GO:0005507">
    <property type="term" value="F:copper ion binding"/>
    <property type="evidence" value="ECO:0007669"/>
    <property type="project" value="InterPro"/>
</dbReference>
<organism evidence="17 18">
    <name type="scientific">Mucuna pruriens</name>
    <name type="common">Velvet bean</name>
    <name type="synonym">Dolichos pruriens</name>
    <dbReference type="NCBI Taxonomy" id="157652"/>
    <lineage>
        <taxon>Eukaryota</taxon>
        <taxon>Viridiplantae</taxon>
        <taxon>Streptophyta</taxon>
        <taxon>Embryophyta</taxon>
        <taxon>Tracheophyta</taxon>
        <taxon>Spermatophyta</taxon>
        <taxon>Magnoliopsida</taxon>
        <taxon>eudicotyledons</taxon>
        <taxon>Gunneridae</taxon>
        <taxon>Pentapetalae</taxon>
        <taxon>rosids</taxon>
        <taxon>fabids</taxon>
        <taxon>Fabales</taxon>
        <taxon>Fabaceae</taxon>
        <taxon>Papilionoideae</taxon>
        <taxon>50 kb inversion clade</taxon>
        <taxon>NPAAA clade</taxon>
        <taxon>indigoferoid/millettioid clade</taxon>
        <taxon>Phaseoleae</taxon>
        <taxon>Mucuna</taxon>
    </lineage>
</organism>
<comment type="subcellular location">
    <subcellularLocation>
        <location evidence="3">Secreted</location>
        <location evidence="3">Extracellular space</location>
        <location evidence="3">Apoplast</location>
    </subcellularLocation>
</comment>
<evidence type="ECO:0000256" key="10">
    <source>
        <dbReference type="ARBA" id="ARBA00023002"/>
    </source>
</evidence>
<name>A0A371GHX9_MUCPR</name>
<keyword evidence="12" id="KW-0325">Glycoprotein</keyword>
<keyword evidence="10" id="KW-0560">Oxidoreductase</keyword>
<dbReference type="InterPro" id="IPR011707">
    <property type="entry name" value="Cu-oxidase-like_N"/>
</dbReference>
<dbReference type="Pfam" id="PF00394">
    <property type="entry name" value="Cu-oxidase"/>
    <property type="match status" value="1"/>
</dbReference>
<evidence type="ECO:0000256" key="5">
    <source>
        <dbReference type="ARBA" id="ARBA00012297"/>
    </source>
</evidence>
<protein>
    <recommendedName>
        <fullName evidence="5">laccase</fullName>
        <ecNumber evidence="5">1.10.3.2</ecNumber>
    </recommendedName>
</protein>
<feature type="non-terminal residue" evidence="17">
    <location>
        <position position="1"/>
    </location>
</feature>
<evidence type="ECO:0000313" key="17">
    <source>
        <dbReference type="EMBL" id="RDX90161.1"/>
    </source>
</evidence>
<feature type="domain" description="Plastocyanin-like" evidence="16">
    <location>
        <begin position="6"/>
        <end position="58"/>
    </location>
</feature>
<evidence type="ECO:0000256" key="9">
    <source>
        <dbReference type="ARBA" id="ARBA00022737"/>
    </source>
</evidence>
<accession>A0A371GHX9</accession>
<evidence type="ECO:0000259" key="14">
    <source>
        <dbReference type="Pfam" id="PF00394"/>
    </source>
</evidence>
<evidence type="ECO:0000256" key="1">
    <source>
        <dbReference type="ARBA" id="ARBA00000349"/>
    </source>
</evidence>
<dbReference type="AlphaFoldDB" id="A0A371GHX9"/>
<dbReference type="STRING" id="157652.A0A371GHX9"/>
<gene>
    <name evidence="17" type="primary">LAC14</name>
    <name evidence="17" type="ORF">CR513_27997</name>
</gene>
<comment type="cofactor">
    <cofactor evidence="2">
        <name>Cu cation</name>
        <dbReference type="ChEBI" id="CHEBI:23378"/>
    </cofactor>
</comment>
<dbReference type="GO" id="GO:0052716">
    <property type="term" value="F:hydroquinone:oxygen oxidoreductase activity"/>
    <property type="evidence" value="ECO:0007669"/>
    <property type="project" value="UniProtKB-EC"/>
</dbReference>
<keyword evidence="18" id="KW-1185">Reference proteome</keyword>
<evidence type="ECO:0000256" key="11">
    <source>
        <dbReference type="ARBA" id="ARBA00023008"/>
    </source>
</evidence>
<dbReference type="InterPro" id="IPR011706">
    <property type="entry name" value="Cu-oxidase_C"/>
</dbReference>
<keyword evidence="7" id="KW-0964">Secreted</keyword>
<reference evidence="17" key="1">
    <citation type="submission" date="2018-05" db="EMBL/GenBank/DDBJ databases">
        <title>Draft genome of Mucuna pruriens seed.</title>
        <authorList>
            <person name="Nnadi N.E."/>
            <person name="Vos R."/>
            <person name="Hasami M.H."/>
            <person name="Devisetty U.K."/>
            <person name="Aguiy J.C."/>
        </authorList>
    </citation>
    <scope>NUCLEOTIDE SEQUENCE [LARGE SCALE GENOMIC DNA]</scope>
    <source>
        <strain evidence="17">JCA_2017</strain>
    </source>
</reference>
<evidence type="ECO:0000256" key="8">
    <source>
        <dbReference type="ARBA" id="ARBA00022723"/>
    </source>
</evidence>
<dbReference type="InterPro" id="IPR045087">
    <property type="entry name" value="Cu-oxidase_fam"/>
</dbReference>
<dbReference type="SUPFAM" id="SSF49503">
    <property type="entry name" value="Cupredoxins"/>
    <property type="match status" value="3"/>
</dbReference>
<evidence type="ECO:0000313" key="18">
    <source>
        <dbReference type="Proteomes" id="UP000257109"/>
    </source>
</evidence>
<dbReference type="Proteomes" id="UP000257109">
    <property type="component" value="Unassembled WGS sequence"/>
</dbReference>
<dbReference type="GO" id="GO:0046274">
    <property type="term" value="P:lignin catabolic process"/>
    <property type="evidence" value="ECO:0007669"/>
    <property type="project" value="UniProtKB-KW"/>
</dbReference>
<evidence type="ECO:0000256" key="3">
    <source>
        <dbReference type="ARBA" id="ARBA00004271"/>
    </source>
</evidence>
<keyword evidence="6" id="KW-0052">Apoplast</keyword>